<protein>
    <recommendedName>
        <fullName evidence="5">Glucosyltransferase 3</fullName>
        <ecNumber evidence="5">2.4.1.-</ecNumber>
    </recommendedName>
</protein>
<dbReference type="OMA" id="YGMAGDS"/>
<comment type="caution">
    <text evidence="5">Lacks conserved residue(s) required for the propagation of feature annotation.</text>
</comment>
<sequence>MRVHITSIYGQSPRSIALISQKLVKDVGRQLGYDEMGIYFYNDHAETHGERSTRMDGIIAGLGRGDIVVFQVPTWNSTEFDELFLDKLQAYGARIITFVHDIVPLMFESNFYLLDRVIDMYNRSDVVILPTKAMHDYLIEKGMTTSKVLYQEVWDHPVNIDLPRPECQKVLSFAGDIQRFPFVNDWKENIPLIYYGDGSRLNSEANVHAQGWKDDVELMLSLSKRGGFGLCWSEDREELVERRYSRMNASYKLSTFLAAGLPIIANHDISSRDFIKQHGLGFTVETLEEAVEKINNMEKETYDSYVENVEKIATLLRNGYITKKLLIDAVHMLYR</sequence>
<evidence type="ECO:0000313" key="11">
    <source>
        <dbReference type="EMBL" id="RDY91145.1"/>
    </source>
</evidence>
<dbReference type="Gene3D" id="3.40.50.2000">
    <property type="entry name" value="Glycogen Phosphorylase B"/>
    <property type="match status" value="2"/>
</dbReference>
<dbReference type="Proteomes" id="UP000035174">
    <property type="component" value="Unassembled WGS sequence"/>
</dbReference>
<evidence type="ECO:0000259" key="7">
    <source>
        <dbReference type="Pfam" id="PF26337"/>
    </source>
</evidence>
<dbReference type="EC" id="2.4.1.-" evidence="5"/>
<dbReference type="GO" id="GO:0000166">
    <property type="term" value="F:nucleotide binding"/>
    <property type="evidence" value="ECO:0007669"/>
    <property type="project" value="UniProtKB-KW"/>
</dbReference>
<dbReference type="Proteomes" id="UP000093122">
    <property type="component" value="Unassembled WGS sequence"/>
</dbReference>
<feature type="domain" description="Glucosyltransferase 3-like N-terminal" evidence="6">
    <location>
        <begin position="3"/>
        <end position="152"/>
    </location>
</feature>
<evidence type="ECO:0000313" key="14">
    <source>
        <dbReference type="Proteomes" id="UP000256718"/>
    </source>
</evidence>
<keyword evidence="3 5" id="KW-0808">Transferase</keyword>
<keyword evidence="2 5" id="KW-0328">Glycosyltransferase</keyword>
<feature type="binding site" evidence="5">
    <location>
        <begin position="250"/>
        <end position="255"/>
    </location>
    <ligand>
        <name>UDP</name>
        <dbReference type="ChEBI" id="CHEBI:58223"/>
    </ligand>
</feature>
<comment type="similarity">
    <text evidence="5">Belongs to the Gtf3 glucosyltransferase family.</text>
</comment>
<keyword evidence="4 5" id="KW-0547">Nucleotide-binding</keyword>
<dbReference type="EMBL" id="JASOIH010000015">
    <property type="protein sequence ID" value="MDK6900275.1"/>
    <property type="molecule type" value="Genomic_DNA"/>
</dbReference>
<evidence type="ECO:0000259" key="6">
    <source>
        <dbReference type="Pfam" id="PF26334"/>
    </source>
</evidence>
<evidence type="ECO:0000256" key="1">
    <source>
        <dbReference type="ARBA" id="ARBA00004922"/>
    </source>
</evidence>
<comment type="function">
    <text evidence="5">Required for polymorphic O-glycosylation of the serine-rich repeat protein in this bacteria. Catalyzes the second step in glycosylation by transferring glucose from UDP-glucose to the terminal GlcNAc moiety of the 3-O-(N-acetyl-alpha-D-glucosaminyl)-L-seryl-[protein] resulting from the first glycosylation step.</text>
</comment>
<dbReference type="KEGG" id="sage:EN72_08065"/>
<accession>A0A076YWD6</accession>
<feature type="binding site" evidence="5">
    <location>
        <position position="179"/>
    </location>
    <ligand>
        <name>UDP</name>
        <dbReference type="ChEBI" id="CHEBI:58223"/>
    </ligand>
</feature>
<evidence type="ECO:0000313" key="12">
    <source>
        <dbReference type="Proteomes" id="UP000035174"/>
    </source>
</evidence>
<dbReference type="AlphaFoldDB" id="A0A076YWD6"/>
<reference evidence="10 13" key="2">
    <citation type="journal article" date="2016" name="Sci. Rep.">
        <title>Serotype IV Streptococcus agalactiae ST-452 has arisen from large genomic recombination events between CC23 and the hypervirulent CC17 lineages.</title>
        <authorList>
            <person name="Campisi E."/>
            <person name="Rinaudo C.D."/>
            <person name="Donati C."/>
            <person name="Barucco M."/>
            <person name="Torricelli G."/>
            <person name="Edwards M.S."/>
            <person name="Baker C.J."/>
            <person name="Margarit I."/>
            <person name="Rosini R."/>
        </authorList>
    </citation>
    <scope>NUCLEOTIDE SEQUENCE [LARGE SCALE GENOMIC DNA]</scope>
    <source>
        <strain evidence="10 13">CZ-PW-140</strain>
    </source>
</reference>
<dbReference type="EMBL" id="MAWT01000011">
    <property type="protein sequence ID" value="OCM71967.1"/>
    <property type="molecule type" value="Genomic_DNA"/>
</dbReference>
<proteinExistence type="inferred from homology"/>
<reference evidence="8 12" key="1">
    <citation type="journal article" date="2015" name="PLoS ONE">
        <title>Genomic analysis reveals the molecular basis for capsule loss in the group B streptococcus population.</title>
        <authorList>
            <consortium name="DEVANI Consortium"/>
            <person name="Rosini R."/>
            <person name="Campisi E."/>
            <person name="De Chiara M."/>
            <person name="Tettelin H."/>
            <person name="Rinaudo D."/>
            <person name="Toniolo C."/>
            <person name="Metruccio M."/>
            <person name="Guidotti S."/>
            <person name="Sorensen U.B."/>
            <person name="Kilian M."/>
            <person name="Ramirez M."/>
            <person name="Janulczyk R."/>
            <person name="Donati C."/>
            <person name="Grandi G."/>
            <person name="Margarit I."/>
        </authorList>
    </citation>
    <scope>NUCLEOTIDE SEQUENCE [LARGE SCALE GENOMIC DNA]</scope>
    <source>
        <strain evidence="8 12">ES-PW-063</strain>
    </source>
</reference>
<feature type="domain" description="Glucosyltransferase 3-like C-terminal" evidence="7">
    <location>
        <begin position="171"/>
        <end position="329"/>
    </location>
</feature>
<evidence type="ECO:0000313" key="9">
    <source>
        <dbReference type="EMBL" id="MDK6900275.1"/>
    </source>
</evidence>
<comment type="subunit">
    <text evidence="5">Homotetramer; a dimer of dimers.</text>
</comment>
<dbReference type="InterPro" id="IPR058592">
    <property type="entry name" value="Gtf3_C"/>
</dbReference>
<evidence type="ECO:0000313" key="8">
    <source>
        <dbReference type="EMBL" id="KLJ28861.1"/>
    </source>
</evidence>
<dbReference type="UniPathway" id="UPA00378"/>
<evidence type="ECO:0000256" key="2">
    <source>
        <dbReference type="ARBA" id="ARBA00022676"/>
    </source>
</evidence>
<evidence type="ECO:0000313" key="13">
    <source>
        <dbReference type="Proteomes" id="UP000093122"/>
    </source>
</evidence>
<dbReference type="SUPFAM" id="SSF53756">
    <property type="entry name" value="UDP-Glycosyltransferase/glycogen phosphorylase"/>
    <property type="match status" value="1"/>
</dbReference>
<comment type="pathway">
    <text evidence="1 5">Protein modification; protein glycosylation.</text>
</comment>
<organism evidence="10 13">
    <name type="scientific">Streptococcus agalactiae</name>
    <dbReference type="NCBI Taxonomy" id="1311"/>
    <lineage>
        <taxon>Bacteria</taxon>
        <taxon>Bacillati</taxon>
        <taxon>Bacillota</taxon>
        <taxon>Bacilli</taxon>
        <taxon>Lactobacillales</taxon>
        <taxon>Streptococcaceae</taxon>
        <taxon>Streptococcus</taxon>
    </lineage>
</organism>
<evidence type="ECO:0000256" key="4">
    <source>
        <dbReference type="ARBA" id="ARBA00022741"/>
    </source>
</evidence>
<gene>
    <name evidence="5" type="primary">gtf3</name>
    <name evidence="10" type="ORF">AX245_07735</name>
    <name evidence="11" type="ORF">C4618_01695</name>
    <name evidence="9" type="ORF">QP229_09920</name>
    <name evidence="8" type="ORF">WA45_06835</name>
</gene>
<evidence type="ECO:0000256" key="5">
    <source>
        <dbReference type="HAMAP-Rule" id="MF_00841"/>
    </source>
</evidence>
<dbReference type="InterPro" id="IPR058591">
    <property type="entry name" value="Gtf3_N"/>
</dbReference>
<evidence type="ECO:0000313" key="10">
    <source>
        <dbReference type="EMBL" id="OCM71967.1"/>
    </source>
</evidence>
<dbReference type="Pfam" id="PF26334">
    <property type="entry name" value="Gtf3_N"/>
    <property type="match status" value="1"/>
</dbReference>
<dbReference type="Proteomes" id="UP001230629">
    <property type="component" value="Unassembled WGS sequence"/>
</dbReference>
<dbReference type="PIRSF" id="PIRSF007023">
    <property type="entry name" value="UDP-Galf_transf"/>
    <property type="match status" value="1"/>
</dbReference>
<dbReference type="GO" id="GO:0035251">
    <property type="term" value="F:UDP-glucosyltransferase activity"/>
    <property type="evidence" value="ECO:0007669"/>
    <property type="project" value="UniProtKB-UniRule"/>
</dbReference>
<dbReference type="EMBL" id="QHGZ01000051">
    <property type="protein sequence ID" value="RDY91145.1"/>
    <property type="molecule type" value="Genomic_DNA"/>
</dbReference>
<evidence type="ECO:0000256" key="3">
    <source>
        <dbReference type="ARBA" id="ARBA00022679"/>
    </source>
</evidence>
<reference evidence="9" key="4">
    <citation type="submission" date="2023-05" db="EMBL/GenBank/DDBJ databases">
        <title>Cataloging the Phylogenetic Diversity of Human Bladder Bacteria.</title>
        <authorList>
            <person name="Du J."/>
        </authorList>
    </citation>
    <scope>NUCLEOTIDE SEQUENCE</scope>
    <source>
        <strain evidence="9">UMB8703</strain>
    </source>
</reference>
<name>A0A076YWD6_STRAG</name>
<dbReference type="NCBIfam" id="NF007325">
    <property type="entry name" value="PRK09814.1-4"/>
    <property type="match status" value="1"/>
</dbReference>
<dbReference type="HAMAP" id="MF_00841">
    <property type="entry name" value="Gtf3"/>
    <property type="match status" value="1"/>
</dbReference>
<comment type="caution">
    <text evidence="10">The sequence shown here is derived from an EMBL/GenBank/DDBJ whole genome shotgun (WGS) entry which is preliminary data.</text>
</comment>
<dbReference type="Pfam" id="PF26337">
    <property type="entry name" value="Gtf3_C"/>
    <property type="match status" value="1"/>
</dbReference>
<dbReference type="Proteomes" id="UP000256718">
    <property type="component" value="Unassembled WGS sequence"/>
</dbReference>
<reference evidence="11 14" key="3">
    <citation type="journal article" date="2018" name="Emerg. Microbes Infect.">
        <title>Phenotypic and molecular analysis of nontypeable Group B streptococci: identification of cps2a and hybrid cps2a/cps5 Group B streptococcal capsule gene clusters.</title>
        <authorList>
            <person name="Alhhazmi A."/>
            <person name="Tyrrell G.J."/>
        </authorList>
    </citation>
    <scope>NUCLEOTIDE SEQUENCE [LARGE SCALE GENOMIC DNA]</scope>
    <source>
        <strain evidence="11 14">PLGBS17</strain>
    </source>
</reference>
<comment type="domain">
    <text evidence="5">Dimerizes via the C-terminus; dimerization is required for tetramer formation. Binds protein substrate via an exposed loop in the N-terminus.</text>
</comment>
<dbReference type="EMBL" id="LCVB01000030">
    <property type="protein sequence ID" value="KLJ28861.1"/>
    <property type="molecule type" value="Genomic_DNA"/>
</dbReference>
<dbReference type="InterPro" id="IPR043676">
    <property type="entry name" value="Gtf3"/>
</dbReference>
<dbReference type="RefSeq" id="WP_001263776.1">
    <property type="nucleotide sequence ID" value="NZ_AP018935.1"/>
</dbReference>